<evidence type="ECO:0000256" key="2">
    <source>
        <dbReference type="ARBA" id="ARBA00023082"/>
    </source>
</evidence>
<reference evidence="7 8" key="1">
    <citation type="journal article" date="2016" name="Genome Announc.">
        <title>First Complete Genome Sequence of a Subdivision 6 Acidobacterium Strain.</title>
        <authorList>
            <person name="Huang S."/>
            <person name="Vieira S."/>
            <person name="Bunk B."/>
            <person name="Riedel T."/>
            <person name="Sproer C."/>
            <person name="Overmann J."/>
        </authorList>
    </citation>
    <scope>NUCLEOTIDE SEQUENCE [LARGE SCALE GENOMIC DNA]</scope>
    <source>
        <strain evidence="8">DSM 100886 HEG_-6_39</strain>
    </source>
</reference>
<dbReference type="Pfam" id="PF04542">
    <property type="entry name" value="Sigma70_r2"/>
    <property type="match status" value="1"/>
</dbReference>
<dbReference type="STRING" id="1855912.LuPra_06290"/>
<dbReference type="AlphaFoldDB" id="A0A143PYW1"/>
<protein>
    <submittedName>
        <fullName evidence="7">Sigma-F factor</fullName>
    </submittedName>
</protein>
<feature type="region of interest" description="Disordered" evidence="5">
    <location>
        <begin position="278"/>
        <end position="323"/>
    </location>
</feature>
<keyword evidence="3" id="KW-0238">DNA-binding</keyword>
<sequence>MLQPLREDQQSRVIASRAFVEALARRMAASMPSGVDVGDLVQDGMLGLIDAVHRYDEDRGIRFETFAERRVRGAMIDALRRDAWPRGVRRVRRELEAAREALRVSTGGEPSLADLAAHLGTDEERLGRTIVRIKTIEATSAAAGGDAQDANLPPGCVPSAPPSPDDRYVTLERRERLRAAMSLLQPRDRRLLSLYYFQDATMKQIGQALGVNESRISQLHARALTRLKDALLTCGYADNPSRMVAALVDLQEARTLRAVAPDAVLDAATPKGKLLAYPTMSRTTRRSSTSRNGLASQGQPLSSRKRAASVPVTSPVTKITRRA</sequence>
<dbReference type="Proteomes" id="UP000076079">
    <property type="component" value="Chromosome"/>
</dbReference>
<dbReference type="InterPro" id="IPR013325">
    <property type="entry name" value="RNA_pol_sigma_r2"/>
</dbReference>
<dbReference type="CDD" id="cd06171">
    <property type="entry name" value="Sigma70_r4"/>
    <property type="match status" value="1"/>
</dbReference>
<keyword evidence="8" id="KW-1185">Reference proteome</keyword>
<evidence type="ECO:0000256" key="1">
    <source>
        <dbReference type="ARBA" id="ARBA00023015"/>
    </source>
</evidence>
<dbReference type="PANTHER" id="PTHR30385">
    <property type="entry name" value="SIGMA FACTOR F FLAGELLAR"/>
    <property type="match status" value="1"/>
</dbReference>
<feature type="compositionally biased region" description="Polar residues" evidence="5">
    <location>
        <begin position="292"/>
        <end position="302"/>
    </location>
</feature>
<evidence type="ECO:0000256" key="3">
    <source>
        <dbReference type="ARBA" id="ARBA00023125"/>
    </source>
</evidence>
<keyword evidence="1" id="KW-0805">Transcription regulation</keyword>
<dbReference type="SUPFAM" id="SSF88946">
    <property type="entry name" value="Sigma2 domain of RNA polymerase sigma factors"/>
    <property type="match status" value="1"/>
</dbReference>
<name>A0A143PYW1_LUTPR</name>
<keyword evidence="4" id="KW-0804">Transcription</keyword>
<dbReference type="InterPro" id="IPR000943">
    <property type="entry name" value="RNA_pol_sigma70"/>
</dbReference>
<feature type="region of interest" description="Disordered" evidence="5">
    <location>
        <begin position="143"/>
        <end position="165"/>
    </location>
</feature>
<dbReference type="NCBIfam" id="TIGR02937">
    <property type="entry name" value="sigma70-ECF"/>
    <property type="match status" value="1"/>
</dbReference>
<evidence type="ECO:0000256" key="4">
    <source>
        <dbReference type="ARBA" id="ARBA00023163"/>
    </source>
</evidence>
<dbReference type="InterPro" id="IPR007630">
    <property type="entry name" value="RNA_pol_sigma70_r4"/>
</dbReference>
<dbReference type="EMBL" id="CP015136">
    <property type="protein sequence ID" value="AMY13004.1"/>
    <property type="molecule type" value="Genomic_DNA"/>
</dbReference>
<accession>A0A143PYW1</accession>
<organism evidence="7 8">
    <name type="scientific">Luteitalea pratensis</name>
    <dbReference type="NCBI Taxonomy" id="1855912"/>
    <lineage>
        <taxon>Bacteria</taxon>
        <taxon>Pseudomonadati</taxon>
        <taxon>Acidobacteriota</taxon>
        <taxon>Vicinamibacteria</taxon>
        <taxon>Vicinamibacterales</taxon>
        <taxon>Vicinamibacteraceae</taxon>
        <taxon>Luteitalea</taxon>
    </lineage>
</organism>
<evidence type="ECO:0000313" key="8">
    <source>
        <dbReference type="Proteomes" id="UP000076079"/>
    </source>
</evidence>
<dbReference type="PROSITE" id="PS00715">
    <property type="entry name" value="SIGMA70_1"/>
    <property type="match status" value="1"/>
</dbReference>
<dbReference type="GO" id="GO:0016987">
    <property type="term" value="F:sigma factor activity"/>
    <property type="evidence" value="ECO:0007669"/>
    <property type="project" value="UniProtKB-KW"/>
</dbReference>
<dbReference type="InterPro" id="IPR014284">
    <property type="entry name" value="RNA_pol_sigma-70_dom"/>
</dbReference>
<keyword evidence="2" id="KW-0731">Sigma factor</keyword>
<feature type="domain" description="RNA polymerase sigma-70" evidence="6">
    <location>
        <begin position="39"/>
        <end position="52"/>
    </location>
</feature>
<evidence type="ECO:0000259" key="6">
    <source>
        <dbReference type="PROSITE" id="PS00715"/>
    </source>
</evidence>
<dbReference type="InterPro" id="IPR007627">
    <property type="entry name" value="RNA_pol_sigma70_r2"/>
</dbReference>
<dbReference type="Pfam" id="PF04545">
    <property type="entry name" value="Sigma70_r4"/>
    <property type="match status" value="1"/>
</dbReference>
<dbReference type="Gene3D" id="1.20.140.160">
    <property type="match status" value="1"/>
</dbReference>
<reference evidence="8" key="2">
    <citation type="submission" date="2016-04" db="EMBL/GenBank/DDBJ databases">
        <title>First Complete Genome Sequence of a Subdivision 6 Acidobacterium.</title>
        <authorList>
            <person name="Huang S."/>
            <person name="Vieira S."/>
            <person name="Bunk B."/>
            <person name="Riedel T."/>
            <person name="Sproeer C."/>
            <person name="Overmann J."/>
        </authorList>
    </citation>
    <scope>NUCLEOTIDE SEQUENCE [LARGE SCALE GENOMIC DNA]</scope>
    <source>
        <strain evidence="8">DSM 100886 HEG_-6_39</strain>
    </source>
</reference>
<dbReference type="GO" id="GO:0006352">
    <property type="term" value="P:DNA-templated transcription initiation"/>
    <property type="evidence" value="ECO:0007669"/>
    <property type="project" value="InterPro"/>
</dbReference>
<dbReference type="SUPFAM" id="SSF88659">
    <property type="entry name" value="Sigma3 and sigma4 domains of RNA polymerase sigma factors"/>
    <property type="match status" value="2"/>
</dbReference>
<gene>
    <name evidence="7" type="primary">fliA_2</name>
    <name evidence="7" type="ORF">LuPra_06290</name>
</gene>
<dbReference type="InterPro" id="IPR013324">
    <property type="entry name" value="RNA_pol_sigma_r3/r4-like"/>
</dbReference>
<dbReference type="Gene3D" id="1.10.1740.10">
    <property type="match status" value="1"/>
</dbReference>
<dbReference type="OrthoDB" id="9799825at2"/>
<dbReference type="KEGG" id="abac:LuPra_06290"/>
<feature type="compositionally biased region" description="Low complexity" evidence="5">
    <location>
        <begin position="279"/>
        <end position="291"/>
    </location>
</feature>
<dbReference type="GO" id="GO:0003677">
    <property type="term" value="F:DNA binding"/>
    <property type="evidence" value="ECO:0007669"/>
    <property type="project" value="UniProtKB-KW"/>
</dbReference>
<evidence type="ECO:0000313" key="7">
    <source>
        <dbReference type="EMBL" id="AMY13004.1"/>
    </source>
</evidence>
<dbReference type="PRINTS" id="PR00046">
    <property type="entry name" value="SIGMA70FCT"/>
</dbReference>
<proteinExistence type="predicted"/>
<evidence type="ECO:0000256" key="5">
    <source>
        <dbReference type="SAM" id="MobiDB-lite"/>
    </source>
</evidence>